<comment type="caution">
    <text evidence="1">The sequence shown here is derived from an EMBL/GenBank/DDBJ whole genome shotgun (WGS) entry which is preliminary data.</text>
</comment>
<dbReference type="EMBL" id="AYSL01000962">
    <property type="protein sequence ID" value="KTF06741.1"/>
    <property type="molecule type" value="Genomic_DNA"/>
</dbReference>
<evidence type="ECO:0000313" key="1">
    <source>
        <dbReference type="EMBL" id="KTF06741.1"/>
    </source>
</evidence>
<organism evidence="1">
    <name type="scientific">marine sediment metagenome</name>
    <dbReference type="NCBI Taxonomy" id="412755"/>
    <lineage>
        <taxon>unclassified sequences</taxon>
        <taxon>metagenomes</taxon>
        <taxon>ecological metagenomes</taxon>
    </lineage>
</organism>
<accession>A0A1B6NTU5</accession>
<dbReference type="AlphaFoldDB" id="A0A1B6NTU5"/>
<protein>
    <submittedName>
        <fullName evidence="1">Uncharacterized protein</fullName>
    </submittedName>
</protein>
<name>A0A1B6NTU5_9ZZZZ</name>
<reference evidence="1" key="1">
    <citation type="submission" date="2013-11" db="EMBL/GenBank/DDBJ databases">
        <title>Microbial diversity, functional groups and degradation webs in Northern and Southern Mediterranean and Red Sea marine crude oil polluted sites.</title>
        <authorList>
            <person name="Daffonchio D."/>
            <person name="Mapelli F."/>
            <person name="Ferrer M."/>
            <person name="Richter M."/>
            <person name="Cherif A."/>
            <person name="Malkawi H.I."/>
            <person name="Yakimov M.M."/>
            <person name="Abdel-Fattah Y.R."/>
            <person name="Blaghen M."/>
            <person name="Golyshin P.N."/>
            <person name="Kalogerakis N."/>
            <person name="Boon N."/>
            <person name="Magagnini M."/>
            <person name="Fava F."/>
        </authorList>
    </citation>
    <scope>NUCLEOTIDE SEQUENCE</scope>
</reference>
<proteinExistence type="predicted"/>
<sequence>MPRLMINSGKLMIERKTNGRFISPLRSHHSRYYT</sequence>
<gene>
    <name evidence="1" type="ORF">MGSAQ_001763</name>
</gene>